<reference evidence="1 2" key="1">
    <citation type="submission" date="2020-04" db="EMBL/GenBank/DDBJ databases">
        <title>MicrobeNet Type strains.</title>
        <authorList>
            <person name="Nicholson A.C."/>
        </authorList>
    </citation>
    <scope>NUCLEOTIDE SEQUENCE [LARGE SCALE GENOMIC DNA]</scope>
    <source>
        <strain evidence="1 2">CCUG 61472</strain>
    </source>
</reference>
<evidence type="ECO:0000313" key="1">
    <source>
        <dbReference type="EMBL" id="NKZ23555.1"/>
    </source>
</evidence>
<sequence>MDIFLSFSSPNQKFLIELGMTQYQHVVVAETEFNELANTTLLIAPSHLGSNFTFIIDQRYPTPFHIKISMANLLIQHSYYTYAQVNKHLLSECHWPYQTNRLPFTTPKVVLMPITMKDTTTIIWLNPLTITQLEDLHQNSTYLHILIKLVNYHYVGVIKANTNYQLTRYRIGETLVLHEYLVNTYLSQFIKNLSATISPFEMLTPSMYDNLSDLQHAFYQTQHADYHTLDNLRMDSLLTSYRAAVLYETEKLYLTAPITKRVSDAIMQININKIRTNWYKDNN</sequence>
<dbReference type="EMBL" id="JAAXPN010000001">
    <property type="protein sequence ID" value="NKZ23555.1"/>
    <property type="molecule type" value="Genomic_DNA"/>
</dbReference>
<organism evidence="1 2">
    <name type="scientific">Periweissella fabalis</name>
    <dbReference type="NCBI Taxonomy" id="1070421"/>
    <lineage>
        <taxon>Bacteria</taxon>
        <taxon>Bacillati</taxon>
        <taxon>Bacillota</taxon>
        <taxon>Bacilli</taxon>
        <taxon>Lactobacillales</taxon>
        <taxon>Lactobacillaceae</taxon>
        <taxon>Periweissella</taxon>
    </lineage>
</organism>
<dbReference type="Proteomes" id="UP000549765">
    <property type="component" value="Unassembled WGS sequence"/>
</dbReference>
<comment type="caution">
    <text evidence="1">The sequence shown here is derived from an EMBL/GenBank/DDBJ whole genome shotgun (WGS) entry which is preliminary data.</text>
</comment>
<evidence type="ECO:0000313" key="2">
    <source>
        <dbReference type="Proteomes" id="UP000549765"/>
    </source>
</evidence>
<name>A0A7X6S234_9LACO</name>
<dbReference type="AlphaFoldDB" id="A0A7X6S234"/>
<proteinExistence type="predicted"/>
<protein>
    <submittedName>
        <fullName evidence="1">Uncharacterized protein</fullName>
    </submittedName>
</protein>
<dbReference type="RefSeq" id="WP_168721342.1">
    <property type="nucleotide sequence ID" value="NZ_JAAXPN010000001.1"/>
</dbReference>
<gene>
    <name evidence="1" type="ORF">HF964_01860</name>
</gene>
<keyword evidence="2" id="KW-1185">Reference proteome</keyword>
<accession>A0A7X6S234</accession>